<proteinExistence type="predicted"/>
<evidence type="ECO:0000313" key="3">
    <source>
        <dbReference type="Proteomes" id="UP000000768"/>
    </source>
</evidence>
<dbReference type="AlphaFoldDB" id="A0A1W0W157"/>
<dbReference type="FunCoup" id="A0A1W0W157">
    <property type="interactions" value="76"/>
</dbReference>
<name>A0A1W0W157_SORBI</name>
<dbReference type="PANTHER" id="PTHR31672">
    <property type="entry name" value="BNACNNG10540D PROTEIN"/>
    <property type="match status" value="1"/>
</dbReference>
<dbReference type="OMA" id="IMPRRSI"/>
<gene>
    <name evidence="2" type="ORF">SORBI_3003G404800</name>
</gene>
<dbReference type="Gene3D" id="1.20.1280.50">
    <property type="match status" value="1"/>
</dbReference>
<sequence length="149" mass="16601">MIHTQPKRIRRTAAVPDFAGSSSHIPNDIIFFQILILLPVKCLVRLHSVCKSWRAAILSTHFIHCHLEHSRTRLSMVVMPRSSQPGQSKVAKLILQKRCPRGIPVFSMPLHCDGIILIPCTTGRIFLCNPTTREFVELPRGSCNVAGGA</sequence>
<dbReference type="Gramene" id="OQU88116">
    <property type="protein sequence ID" value="OQU88116"/>
    <property type="gene ID" value="SORBI_3003G404800"/>
</dbReference>
<dbReference type="InterPro" id="IPR050796">
    <property type="entry name" value="SCF_F-box_component"/>
</dbReference>
<dbReference type="GO" id="GO:0031146">
    <property type="term" value="P:SCF-dependent proteasomal ubiquitin-dependent protein catabolic process"/>
    <property type="evidence" value="ECO:0000318"/>
    <property type="project" value="GO_Central"/>
</dbReference>
<evidence type="ECO:0000259" key="1">
    <source>
        <dbReference type="Pfam" id="PF12937"/>
    </source>
</evidence>
<dbReference type="InterPro" id="IPR036047">
    <property type="entry name" value="F-box-like_dom_sf"/>
</dbReference>
<keyword evidence="3" id="KW-1185">Reference proteome</keyword>
<dbReference type="PANTHER" id="PTHR31672:SF13">
    <property type="entry name" value="F-BOX PROTEIN CPR30-LIKE"/>
    <property type="match status" value="1"/>
</dbReference>
<dbReference type="InParanoid" id="A0A1W0W157"/>
<protein>
    <recommendedName>
        <fullName evidence="1">F-box domain-containing protein</fullName>
    </recommendedName>
</protein>
<reference evidence="3" key="2">
    <citation type="journal article" date="2018" name="Plant J.">
        <title>The Sorghum bicolor reference genome: improved assembly, gene annotations, a transcriptome atlas, and signatures of genome organization.</title>
        <authorList>
            <person name="McCormick R.F."/>
            <person name="Truong S.K."/>
            <person name="Sreedasyam A."/>
            <person name="Jenkins J."/>
            <person name="Shu S."/>
            <person name="Sims D."/>
            <person name="Kennedy M."/>
            <person name="Amirebrahimi M."/>
            <person name="Weers B.D."/>
            <person name="McKinley B."/>
            <person name="Mattison A."/>
            <person name="Morishige D.T."/>
            <person name="Grimwood J."/>
            <person name="Schmutz J."/>
            <person name="Mullet J.E."/>
        </authorList>
    </citation>
    <scope>NUCLEOTIDE SEQUENCE [LARGE SCALE GENOMIC DNA]</scope>
    <source>
        <strain evidence="3">cv. BTx623</strain>
    </source>
</reference>
<evidence type="ECO:0000313" key="2">
    <source>
        <dbReference type="EMBL" id="OQU88116.1"/>
    </source>
</evidence>
<feature type="domain" description="F-box" evidence="1">
    <location>
        <begin position="24"/>
        <end position="61"/>
    </location>
</feature>
<organism evidence="2 3">
    <name type="scientific">Sorghum bicolor</name>
    <name type="common">Sorghum</name>
    <name type="synonym">Sorghum vulgare</name>
    <dbReference type="NCBI Taxonomy" id="4558"/>
    <lineage>
        <taxon>Eukaryota</taxon>
        <taxon>Viridiplantae</taxon>
        <taxon>Streptophyta</taxon>
        <taxon>Embryophyta</taxon>
        <taxon>Tracheophyta</taxon>
        <taxon>Spermatophyta</taxon>
        <taxon>Magnoliopsida</taxon>
        <taxon>Liliopsida</taxon>
        <taxon>Poales</taxon>
        <taxon>Poaceae</taxon>
        <taxon>PACMAD clade</taxon>
        <taxon>Panicoideae</taxon>
        <taxon>Andropogonodae</taxon>
        <taxon>Andropogoneae</taxon>
        <taxon>Sorghinae</taxon>
        <taxon>Sorghum</taxon>
    </lineage>
</organism>
<dbReference type="EMBL" id="CM000762">
    <property type="protein sequence ID" value="OQU88116.1"/>
    <property type="molecule type" value="Genomic_DNA"/>
</dbReference>
<dbReference type="SUPFAM" id="SSF81383">
    <property type="entry name" value="F-box domain"/>
    <property type="match status" value="1"/>
</dbReference>
<dbReference type="Proteomes" id="UP000000768">
    <property type="component" value="Chromosome 3"/>
</dbReference>
<reference evidence="2 3" key="1">
    <citation type="journal article" date="2009" name="Nature">
        <title>The Sorghum bicolor genome and the diversification of grasses.</title>
        <authorList>
            <person name="Paterson A.H."/>
            <person name="Bowers J.E."/>
            <person name="Bruggmann R."/>
            <person name="Dubchak I."/>
            <person name="Grimwood J."/>
            <person name="Gundlach H."/>
            <person name="Haberer G."/>
            <person name="Hellsten U."/>
            <person name="Mitros T."/>
            <person name="Poliakov A."/>
            <person name="Schmutz J."/>
            <person name="Spannagl M."/>
            <person name="Tang H."/>
            <person name="Wang X."/>
            <person name="Wicker T."/>
            <person name="Bharti A.K."/>
            <person name="Chapman J."/>
            <person name="Feltus F.A."/>
            <person name="Gowik U."/>
            <person name="Grigoriev I.V."/>
            <person name="Lyons E."/>
            <person name="Maher C.A."/>
            <person name="Martis M."/>
            <person name="Narechania A."/>
            <person name="Otillar R.P."/>
            <person name="Penning B.W."/>
            <person name="Salamov A.A."/>
            <person name="Wang Y."/>
            <person name="Zhang L."/>
            <person name="Carpita N.C."/>
            <person name="Freeling M."/>
            <person name="Gingle A.R."/>
            <person name="Hash C.T."/>
            <person name="Keller B."/>
            <person name="Klein P."/>
            <person name="Kresovich S."/>
            <person name="McCann M.C."/>
            <person name="Ming R."/>
            <person name="Peterson D.G."/>
            <person name="Mehboob-ur-Rahman"/>
            <person name="Ware D."/>
            <person name="Westhoff P."/>
            <person name="Mayer K.F."/>
            <person name="Messing J."/>
            <person name="Rokhsar D.S."/>
        </authorList>
    </citation>
    <scope>NUCLEOTIDE SEQUENCE [LARGE SCALE GENOMIC DNA]</scope>
    <source>
        <strain evidence="3">cv. BTx623</strain>
    </source>
</reference>
<dbReference type="InterPro" id="IPR001810">
    <property type="entry name" value="F-box_dom"/>
</dbReference>
<accession>A0A1W0W157</accession>
<dbReference type="GO" id="GO:0004842">
    <property type="term" value="F:ubiquitin-protein transferase activity"/>
    <property type="evidence" value="ECO:0000318"/>
    <property type="project" value="GO_Central"/>
</dbReference>
<dbReference type="Pfam" id="PF12937">
    <property type="entry name" value="F-box-like"/>
    <property type="match status" value="1"/>
</dbReference>